<evidence type="ECO:0000313" key="2">
    <source>
        <dbReference type="EMBL" id="XBT93968.1"/>
    </source>
</evidence>
<keyword evidence="1" id="KW-0732">Signal</keyword>
<protein>
    <submittedName>
        <fullName evidence="2">Uncharacterized protein</fullName>
    </submittedName>
</protein>
<organism evidence="2">
    <name type="scientific">Rhizobium sp. ZPR3</name>
    <dbReference type="NCBI Taxonomy" id="3158967"/>
    <lineage>
        <taxon>Bacteria</taxon>
        <taxon>Pseudomonadati</taxon>
        <taxon>Pseudomonadota</taxon>
        <taxon>Alphaproteobacteria</taxon>
        <taxon>Hyphomicrobiales</taxon>
        <taxon>Rhizobiaceae</taxon>
        <taxon>Rhizobium/Agrobacterium group</taxon>
        <taxon>Rhizobium</taxon>
    </lineage>
</organism>
<dbReference type="RefSeq" id="WP_349958103.1">
    <property type="nucleotide sequence ID" value="NZ_CP157960.1"/>
</dbReference>
<feature type="chain" id="PRO_5043829157" evidence="1">
    <location>
        <begin position="22"/>
        <end position="176"/>
    </location>
</feature>
<accession>A0AAU7RUZ7</accession>
<sequence>MSKTYALALVLALGVAGCSKADGTPSGASVATTLVSGMEPGLSGTVEIRGENVAWTTNLVSSSPYTIQYMAGFQEGTFTQTYTVKPDSACKYNVSAKLDVSGANGEHQEHETKVDFSTLKDVKSEAALRTFKVLFGDACALKSPVCLASIDVANFILSLEQMQKAVSDMKVICKPS</sequence>
<feature type="signal peptide" evidence="1">
    <location>
        <begin position="1"/>
        <end position="21"/>
    </location>
</feature>
<dbReference type="EMBL" id="CP157960">
    <property type="protein sequence ID" value="XBT93968.1"/>
    <property type="molecule type" value="Genomic_DNA"/>
</dbReference>
<name>A0AAU7RUZ7_9HYPH</name>
<reference evidence="2" key="1">
    <citation type="submission" date="2024-06" db="EMBL/GenBank/DDBJ databases">
        <authorList>
            <person name="Li T."/>
            <person name="Gao R."/>
        </authorList>
    </citation>
    <scope>NUCLEOTIDE SEQUENCE</scope>
    <source>
        <strain evidence="2">ZPR3</strain>
    </source>
</reference>
<dbReference type="AlphaFoldDB" id="A0AAU7RUZ7"/>
<evidence type="ECO:0000256" key="1">
    <source>
        <dbReference type="SAM" id="SignalP"/>
    </source>
</evidence>
<gene>
    <name evidence="2" type="ORF">ABM479_05770</name>
</gene>
<dbReference type="PROSITE" id="PS51257">
    <property type="entry name" value="PROKAR_LIPOPROTEIN"/>
    <property type="match status" value="1"/>
</dbReference>
<proteinExistence type="predicted"/>